<dbReference type="InterPro" id="IPR051872">
    <property type="entry name" value="Cytochrome_b5/Flavoprotein_Rdt"/>
</dbReference>
<dbReference type="AlphaFoldDB" id="S3D3Y8"/>
<feature type="compositionally biased region" description="Basic and acidic residues" evidence="4">
    <location>
        <begin position="41"/>
        <end position="52"/>
    </location>
</feature>
<dbReference type="eggNOG" id="KOG0536">
    <property type="taxonomic scope" value="Eukaryota"/>
</dbReference>
<dbReference type="KEGG" id="glz:GLAREA_11906"/>
<dbReference type="InterPro" id="IPR001199">
    <property type="entry name" value="Cyt_B5-like_heme/steroid-bd"/>
</dbReference>
<evidence type="ECO:0000256" key="4">
    <source>
        <dbReference type="SAM" id="MobiDB-lite"/>
    </source>
</evidence>
<evidence type="ECO:0000256" key="3">
    <source>
        <dbReference type="ARBA" id="ARBA00023004"/>
    </source>
</evidence>
<dbReference type="PROSITE" id="PS50255">
    <property type="entry name" value="CYTOCHROME_B5_2"/>
    <property type="match status" value="1"/>
</dbReference>
<feature type="compositionally biased region" description="Basic and acidic residues" evidence="4">
    <location>
        <begin position="68"/>
        <end position="88"/>
    </location>
</feature>
<feature type="signal peptide" evidence="5">
    <location>
        <begin position="1"/>
        <end position="18"/>
    </location>
</feature>
<dbReference type="GO" id="GO:0004128">
    <property type="term" value="F:cytochrome-b5 reductase activity, acting on NAD(P)H"/>
    <property type="evidence" value="ECO:0007669"/>
    <property type="project" value="TreeGrafter"/>
</dbReference>
<accession>S3D3Y8</accession>
<dbReference type="SMART" id="SM01117">
    <property type="entry name" value="Cyt-b5"/>
    <property type="match status" value="1"/>
</dbReference>
<dbReference type="GO" id="GO:0005737">
    <property type="term" value="C:cytoplasm"/>
    <property type="evidence" value="ECO:0007669"/>
    <property type="project" value="TreeGrafter"/>
</dbReference>
<keyword evidence="3" id="KW-0408">Iron</keyword>
<dbReference type="Gene3D" id="3.10.120.10">
    <property type="entry name" value="Cytochrome b5-like heme/steroid binding domain"/>
    <property type="match status" value="1"/>
</dbReference>
<dbReference type="InterPro" id="IPR036400">
    <property type="entry name" value="Cyt_B5-like_heme/steroid_sf"/>
</dbReference>
<organism evidence="7 8">
    <name type="scientific">Glarea lozoyensis (strain ATCC 20868 / MF5171)</name>
    <dbReference type="NCBI Taxonomy" id="1116229"/>
    <lineage>
        <taxon>Eukaryota</taxon>
        <taxon>Fungi</taxon>
        <taxon>Dikarya</taxon>
        <taxon>Ascomycota</taxon>
        <taxon>Pezizomycotina</taxon>
        <taxon>Leotiomycetes</taxon>
        <taxon>Helotiales</taxon>
        <taxon>Helotiaceae</taxon>
        <taxon>Glarea</taxon>
    </lineage>
</organism>
<dbReference type="OrthoDB" id="432299at2759"/>
<evidence type="ECO:0000256" key="1">
    <source>
        <dbReference type="ARBA" id="ARBA00022617"/>
    </source>
</evidence>
<gene>
    <name evidence="7" type="ORF">GLAREA_11906</name>
</gene>
<keyword evidence="1" id="KW-0349">Heme</keyword>
<evidence type="ECO:0000256" key="2">
    <source>
        <dbReference type="ARBA" id="ARBA00022723"/>
    </source>
</evidence>
<proteinExistence type="predicted"/>
<dbReference type="GO" id="GO:0046872">
    <property type="term" value="F:metal ion binding"/>
    <property type="evidence" value="ECO:0007669"/>
    <property type="project" value="UniProtKB-KW"/>
</dbReference>
<dbReference type="OMA" id="GECMVGI"/>
<dbReference type="Proteomes" id="UP000016922">
    <property type="component" value="Unassembled WGS sequence"/>
</dbReference>
<dbReference type="Pfam" id="PF00173">
    <property type="entry name" value="Cyt-b5"/>
    <property type="match status" value="1"/>
</dbReference>
<dbReference type="PANTHER" id="PTHR46237">
    <property type="entry name" value="CYTOCHROME B5 REDUCTASE 4 FAMILY MEMBER"/>
    <property type="match status" value="1"/>
</dbReference>
<feature type="compositionally biased region" description="Low complexity" evidence="4">
    <location>
        <begin position="192"/>
        <end position="204"/>
    </location>
</feature>
<feature type="domain" description="Cytochrome b5 heme-binding" evidence="6">
    <location>
        <begin position="247"/>
        <end position="325"/>
    </location>
</feature>
<dbReference type="RefSeq" id="XP_008080879.1">
    <property type="nucleotide sequence ID" value="XM_008082688.1"/>
</dbReference>
<evidence type="ECO:0000259" key="6">
    <source>
        <dbReference type="PROSITE" id="PS50255"/>
    </source>
</evidence>
<dbReference type="EMBL" id="KE145360">
    <property type="protein sequence ID" value="EPE31824.1"/>
    <property type="molecule type" value="Genomic_DNA"/>
</dbReference>
<feature type="chain" id="PRO_5004519214" evidence="5">
    <location>
        <begin position="19"/>
        <end position="345"/>
    </location>
</feature>
<dbReference type="STRING" id="1116229.S3D3Y8"/>
<feature type="region of interest" description="Disordered" evidence="4">
    <location>
        <begin position="35"/>
        <end position="225"/>
    </location>
</feature>
<name>S3D3Y8_GLAL2</name>
<feature type="compositionally biased region" description="Low complexity" evidence="4">
    <location>
        <begin position="98"/>
        <end position="122"/>
    </location>
</feature>
<dbReference type="GeneID" id="19470947"/>
<keyword evidence="8" id="KW-1185">Reference proteome</keyword>
<dbReference type="FunFam" id="3.10.120.10:FF:000001">
    <property type="entry name" value="Cytochrome b5 reductase 4"/>
    <property type="match status" value="1"/>
</dbReference>
<keyword evidence="2" id="KW-0479">Metal-binding</keyword>
<feature type="compositionally biased region" description="Low complexity" evidence="4">
    <location>
        <begin position="53"/>
        <end position="67"/>
    </location>
</feature>
<keyword evidence="5" id="KW-0732">Signal</keyword>
<dbReference type="PANTHER" id="PTHR46237:SF1">
    <property type="entry name" value="CYTOCHROME B5 REDUCTASE 4"/>
    <property type="match status" value="1"/>
</dbReference>
<evidence type="ECO:0000313" key="8">
    <source>
        <dbReference type="Proteomes" id="UP000016922"/>
    </source>
</evidence>
<protein>
    <submittedName>
        <fullName evidence="7">Cytochrome b5-like heme/steroid binding protein</fullName>
    </submittedName>
</protein>
<dbReference type="SUPFAM" id="SSF55856">
    <property type="entry name" value="Cytochrome b5-like heme/steroid binding domain"/>
    <property type="match status" value="1"/>
</dbReference>
<sequence length="345" mass="36566">MFIGLGLLIASFSFICYKHPPWSLLAWFRHHSPPSLAGAKSKHDAPPSKTEDTPSITTTVPTETLSESTKEASVKISKQNEVDKDRKAMPPPPPPTFKKPSSPTTPKASSFPSNPSSIPSFNLGDSTADDDEDPYASMPPPQFPALNSAQRAGAPRAPPTLQPTPSAGLMAPPSRTTGLMAPPRGPLPNRGPPTSTSSLALPPTHSAPPTKPKRKVQLTPGHSPLDWARLASSPTANLRGLPPSTPYLKIAPSQLKVMTGRKGKDAWTVLGGRVYNITPYAAFHPGGVPELMRSAGKDGTRMFAEVHPWVNWEGMLEGCLVGTAVEEGEGTGQGVVVGEGMEDMD</sequence>
<dbReference type="HOGENOM" id="CLU_046313_0_1_1"/>
<evidence type="ECO:0000256" key="5">
    <source>
        <dbReference type="SAM" id="SignalP"/>
    </source>
</evidence>
<dbReference type="GO" id="GO:0020037">
    <property type="term" value="F:heme binding"/>
    <property type="evidence" value="ECO:0007669"/>
    <property type="project" value="TreeGrafter"/>
</dbReference>
<evidence type="ECO:0000313" key="7">
    <source>
        <dbReference type="EMBL" id="EPE31824.1"/>
    </source>
</evidence>
<reference evidence="7 8" key="1">
    <citation type="journal article" date="2013" name="BMC Genomics">
        <title>Genomics-driven discovery of the pneumocandin biosynthetic gene cluster in the fungus Glarea lozoyensis.</title>
        <authorList>
            <person name="Chen L."/>
            <person name="Yue Q."/>
            <person name="Zhang X."/>
            <person name="Xiang M."/>
            <person name="Wang C."/>
            <person name="Li S."/>
            <person name="Che Y."/>
            <person name="Ortiz-Lopez F.J."/>
            <person name="Bills G.F."/>
            <person name="Liu X."/>
            <person name="An Z."/>
        </authorList>
    </citation>
    <scope>NUCLEOTIDE SEQUENCE [LARGE SCALE GENOMIC DNA]</scope>
    <source>
        <strain evidence="8">ATCC 20868 / MF5171</strain>
    </source>
</reference>